<accession>A0A0J1GV54</accession>
<dbReference type="STRING" id="1195763.ABT56_18910"/>
<protein>
    <submittedName>
        <fullName evidence="1">Uncharacterized protein</fullName>
    </submittedName>
</protein>
<name>A0A0J1GV54_9GAMM</name>
<evidence type="ECO:0000313" key="2">
    <source>
        <dbReference type="Proteomes" id="UP000036097"/>
    </source>
</evidence>
<dbReference type="Proteomes" id="UP000036097">
    <property type="component" value="Unassembled WGS sequence"/>
</dbReference>
<organism evidence="1 2">
    <name type="scientific">Photobacterium aquae</name>
    <dbReference type="NCBI Taxonomy" id="1195763"/>
    <lineage>
        <taxon>Bacteria</taxon>
        <taxon>Pseudomonadati</taxon>
        <taxon>Pseudomonadota</taxon>
        <taxon>Gammaproteobacteria</taxon>
        <taxon>Vibrionales</taxon>
        <taxon>Vibrionaceae</taxon>
        <taxon>Photobacterium</taxon>
    </lineage>
</organism>
<keyword evidence="2" id="KW-1185">Reference proteome</keyword>
<reference evidence="1 2" key="1">
    <citation type="submission" date="2015-05" db="EMBL/GenBank/DDBJ databases">
        <title>Photobacterium galathea sp. nov.</title>
        <authorList>
            <person name="Machado H."/>
            <person name="Gram L."/>
        </authorList>
    </citation>
    <scope>NUCLEOTIDE SEQUENCE [LARGE SCALE GENOMIC DNA]</scope>
    <source>
        <strain evidence="1 2">CGMCC 1.12159</strain>
    </source>
</reference>
<proteinExistence type="predicted"/>
<sequence length="117" mass="13247">MLEQSKLSIKPDGNMAKFQQIKGFEGLSVVLVVTGRESLSELNEAALNYADETMANSANHVASQWPVIEKNEIRTEQIGWIEIGVVDTEYTISHLNLDRKPLDSSWNAREFYLGKYE</sequence>
<comment type="caution">
    <text evidence="1">The sequence shown here is derived from an EMBL/GenBank/DDBJ whole genome shotgun (WGS) entry which is preliminary data.</text>
</comment>
<evidence type="ECO:0000313" key="1">
    <source>
        <dbReference type="EMBL" id="KLV03506.1"/>
    </source>
</evidence>
<dbReference type="PATRIC" id="fig|1195763.3.peg.4041"/>
<dbReference type="AlphaFoldDB" id="A0A0J1GV54"/>
<gene>
    <name evidence="1" type="ORF">ABT56_18910</name>
</gene>
<dbReference type="EMBL" id="LDOT01000032">
    <property type="protein sequence ID" value="KLV03506.1"/>
    <property type="molecule type" value="Genomic_DNA"/>
</dbReference>